<dbReference type="AlphaFoldDB" id="A0A2T2NXY4"/>
<evidence type="ECO:0000313" key="4">
    <source>
        <dbReference type="Proteomes" id="UP000240883"/>
    </source>
</evidence>
<keyword evidence="2" id="KW-0808">Transferase</keyword>
<name>A0A2T2NXY4_CORCC</name>
<protein>
    <recommendedName>
        <fullName evidence="5">Aromatic prenyltransferase</fullName>
    </recommendedName>
</protein>
<gene>
    <name evidence="3" type="ORF">BS50DRAFT_571558</name>
</gene>
<organism evidence="3 4">
    <name type="scientific">Corynespora cassiicola Philippines</name>
    <dbReference type="NCBI Taxonomy" id="1448308"/>
    <lineage>
        <taxon>Eukaryota</taxon>
        <taxon>Fungi</taxon>
        <taxon>Dikarya</taxon>
        <taxon>Ascomycota</taxon>
        <taxon>Pezizomycotina</taxon>
        <taxon>Dothideomycetes</taxon>
        <taxon>Pleosporomycetidae</taxon>
        <taxon>Pleosporales</taxon>
        <taxon>Corynesporascaceae</taxon>
        <taxon>Corynespora</taxon>
    </lineage>
</organism>
<dbReference type="EMBL" id="KZ678132">
    <property type="protein sequence ID" value="PSN70282.1"/>
    <property type="molecule type" value="Genomic_DNA"/>
</dbReference>
<dbReference type="InterPro" id="IPR017795">
    <property type="entry name" value="ABBA_NscD-like"/>
</dbReference>
<dbReference type="Pfam" id="PF11991">
    <property type="entry name" value="Trp_DMAT"/>
    <property type="match status" value="1"/>
</dbReference>
<keyword evidence="4" id="KW-1185">Reference proteome</keyword>
<evidence type="ECO:0000256" key="2">
    <source>
        <dbReference type="ARBA" id="ARBA00022679"/>
    </source>
</evidence>
<reference evidence="3 4" key="1">
    <citation type="journal article" date="2018" name="Front. Microbiol.">
        <title>Genome-Wide Analysis of Corynespora cassiicola Leaf Fall Disease Putative Effectors.</title>
        <authorList>
            <person name="Lopez D."/>
            <person name="Ribeiro S."/>
            <person name="Label P."/>
            <person name="Fumanal B."/>
            <person name="Venisse J.S."/>
            <person name="Kohler A."/>
            <person name="de Oliveira R.R."/>
            <person name="Labutti K."/>
            <person name="Lipzen A."/>
            <person name="Lail K."/>
            <person name="Bauer D."/>
            <person name="Ohm R.A."/>
            <person name="Barry K.W."/>
            <person name="Spatafora J."/>
            <person name="Grigoriev I.V."/>
            <person name="Martin F.M."/>
            <person name="Pujade-Renaud V."/>
        </authorList>
    </citation>
    <scope>NUCLEOTIDE SEQUENCE [LARGE SCALE GENOMIC DNA]</scope>
    <source>
        <strain evidence="3 4">Philippines</strain>
    </source>
</reference>
<proteinExistence type="inferred from homology"/>
<evidence type="ECO:0000256" key="1">
    <source>
        <dbReference type="ARBA" id="ARBA00010209"/>
    </source>
</evidence>
<dbReference type="PANTHER" id="PTHR40627">
    <property type="entry name" value="INDOLE PRENYLTRANSFERASE TDIB-RELATED"/>
    <property type="match status" value="1"/>
</dbReference>
<comment type="similarity">
    <text evidence="1">Belongs to the tryptophan dimethylallyltransferase family.</text>
</comment>
<evidence type="ECO:0000313" key="3">
    <source>
        <dbReference type="EMBL" id="PSN70282.1"/>
    </source>
</evidence>
<evidence type="ECO:0008006" key="5">
    <source>
        <dbReference type="Google" id="ProtNLM"/>
    </source>
</evidence>
<sequence length="426" mass="46718">MTSDEAEARASWAALLEPHLHHALTASGSYTDTDTAAHLAFFRDHVCSWLGRAPVAVPPDLRPASQPAYQPAFPSALTCDATPLEISYSWKRGGNGPKKARVRYVVDVMPADGTPGRPASLAAAQRALDGLAAHQTGYRIDMLPDLWAAVTTRLAAWEQTAHLPGCGLCSPSSTFVGFDLASAEARGKLYWLLPACLPSQELLELLDDVLGVLPGFGAHWTEIRRYLGSHLGSSAGGTLRPRMLSIDATRYPSPRLKLYSRCHFSADAPFAAVGDALSLGGAIPQPPYSRSHYARLWAGVRDWYRQLPQLDLPQQRYCMVVHDMHDIHNIHCIRHIDQVKPIAGMLTSKLYWFCHQLPGRDARVIDHLLADFSEPAAFFQRQIQDGHFSSASSFIREIGLAQREDQVEVAAYVSPALFSPPPTIAS</sequence>
<dbReference type="SFLD" id="SFLDS00036">
    <property type="entry name" value="Aromatic_Prenyltransferase"/>
    <property type="match status" value="1"/>
</dbReference>
<accession>A0A2T2NXY4</accession>
<dbReference type="Proteomes" id="UP000240883">
    <property type="component" value="Unassembled WGS sequence"/>
</dbReference>
<dbReference type="PANTHER" id="PTHR40627:SF4">
    <property type="entry name" value="PRENYLTRANSFERASE ASQH1-RELATED"/>
    <property type="match status" value="1"/>
</dbReference>
<dbReference type="GO" id="GO:0016765">
    <property type="term" value="F:transferase activity, transferring alkyl or aryl (other than methyl) groups"/>
    <property type="evidence" value="ECO:0007669"/>
    <property type="project" value="InterPro"/>
</dbReference>
<dbReference type="InterPro" id="IPR033964">
    <property type="entry name" value="ABBA"/>
</dbReference>
<dbReference type="GO" id="GO:0009820">
    <property type="term" value="P:alkaloid metabolic process"/>
    <property type="evidence" value="ECO:0007669"/>
    <property type="project" value="InterPro"/>
</dbReference>
<dbReference type="OrthoDB" id="5392033at2759"/>